<dbReference type="EMBL" id="JACHVB010000034">
    <property type="protein sequence ID" value="MBC2594715.1"/>
    <property type="molecule type" value="Genomic_DNA"/>
</dbReference>
<keyword evidence="2" id="KW-1185">Reference proteome</keyword>
<gene>
    <name evidence="1" type="ORF">H5P28_10630</name>
</gene>
<dbReference type="Proteomes" id="UP000546464">
    <property type="component" value="Unassembled WGS sequence"/>
</dbReference>
<dbReference type="AlphaFoldDB" id="A0A842HDT7"/>
<evidence type="ECO:0000313" key="1">
    <source>
        <dbReference type="EMBL" id="MBC2594715.1"/>
    </source>
</evidence>
<protein>
    <submittedName>
        <fullName evidence="1">Uncharacterized protein</fullName>
    </submittedName>
</protein>
<sequence length="159" mass="18334">MSWRTLAPHRDDPGAAFYPLALAYAQTLWQRGLSARSLLALDRAFFARLDGSEPVLKDWPLPYRALVWIIRHNPGGTFIGNPRVHFQHLADRVRGKRREQKSARAWACWTLVRAVRPELPGDPRHAVDEPDEASAFELLREHGHPGEADYWRNCLHENR</sequence>
<reference evidence="1 2" key="1">
    <citation type="submission" date="2020-07" db="EMBL/GenBank/DDBJ databases">
        <authorList>
            <person name="Feng X."/>
        </authorList>
    </citation>
    <scope>NUCLEOTIDE SEQUENCE [LARGE SCALE GENOMIC DNA]</scope>
    <source>
        <strain evidence="1 2">JCM31066</strain>
    </source>
</reference>
<organism evidence="1 2">
    <name type="scientific">Ruficoccus amylovorans</name>
    <dbReference type="NCBI Taxonomy" id="1804625"/>
    <lineage>
        <taxon>Bacteria</taxon>
        <taxon>Pseudomonadati</taxon>
        <taxon>Verrucomicrobiota</taxon>
        <taxon>Opitutia</taxon>
        <taxon>Puniceicoccales</taxon>
        <taxon>Cerasicoccaceae</taxon>
        <taxon>Ruficoccus</taxon>
    </lineage>
</organism>
<accession>A0A842HDT7</accession>
<evidence type="ECO:0000313" key="2">
    <source>
        <dbReference type="Proteomes" id="UP000546464"/>
    </source>
</evidence>
<comment type="caution">
    <text evidence="1">The sequence shown here is derived from an EMBL/GenBank/DDBJ whole genome shotgun (WGS) entry which is preliminary data.</text>
</comment>
<proteinExistence type="predicted"/>
<name>A0A842HDT7_9BACT</name>